<comment type="caution">
    <text evidence="1">The sequence shown here is derived from an EMBL/GenBank/DDBJ whole genome shotgun (WGS) entry which is preliminary data.</text>
</comment>
<accession>A0A409YL32</accession>
<sequence>MSTHMHTPPFLPLELILTIIDHLHPRADFQHRLALSRCTLLSKPFQQHCQNRLYSSIRLTYTFSMKSPSKVFIFDTSRCEDFLLIITKYPHLTRMIKSLEICLDKMCFMRVSAQNRPPEELYNISSVIARMCGNLEASTFSTGTYSSIRWTHLDNAVQSALQAVTRTNRITKLSFKGIKDVPLDDFWLSPQMRRLCIADLPQRTGTTPSQSSGTPQQSQYQAPHSIKLLSLTAITSSLQALESLVHFLQDPKCVIDLSELQHLKIQAPYDFQHLTKILGLCSSTLAHLSLTVLPSMPPASSSASTSNTSANVNININNIDIMIPINLSTQHLPQLRHLHWSFSIHNQWTRYTETLIPPAPFQLLSNVLDTLTSSESGSNRLPNLLLDLQLHSFSLKAINNTDWAAFVAATRFTERRYRDDYESFKVSVSFVDHRIPKTVQLDPQLGEKRVEAMVGNVDLRMLGDALRFV</sequence>
<reference evidence="1 2" key="1">
    <citation type="journal article" date="2018" name="Evol. Lett.">
        <title>Horizontal gene cluster transfer increased hallucinogenic mushroom diversity.</title>
        <authorList>
            <person name="Reynolds H.T."/>
            <person name="Vijayakumar V."/>
            <person name="Gluck-Thaler E."/>
            <person name="Korotkin H.B."/>
            <person name="Matheny P.B."/>
            <person name="Slot J.C."/>
        </authorList>
    </citation>
    <scope>NUCLEOTIDE SEQUENCE [LARGE SCALE GENOMIC DNA]</scope>
    <source>
        <strain evidence="1 2">2629</strain>
    </source>
</reference>
<dbReference type="OrthoDB" id="2794758at2759"/>
<name>A0A409YL32_9AGAR</name>
<dbReference type="EMBL" id="NHTK01001027">
    <property type="protein sequence ID" value="PPR03732.1"/>
    <property type="molecule type" value="Genomic_DNA"/>
</dbReference>
<gene>
    <name evidence="1" type="ORF">CVT24_007380</name>
</gene>
<keyword evidence="2" id="KW-1185">Reference proteome</keyword>
<organism evidence="1 2">
    <name type="scientific">Panaeolus cyanescens</name>
    <dbReference type="NCBI Taxonomy" id="181874"/>
    <lineage>
        <taxon>Eukaryota</taxon>
        <taxon>Fungi</taxon>
        <taxon>Dikarya</taxon>
        <taxon>Basidiomycota</taxon>
        <taxon>Agaricomycotina</taxon>
        <taxon>Agaricomycetes</taxon>
        <taxon>Agaricomycetidae</taxon>
        <taxon>Agaricales</taxon>
        <taxon>Agaricineae</taxon>
        <taxon>Galeropsidaceae</taxon>
        <taxon>Panaeolus</taxon>
    </lineage>
</organism>
<evidence type="ECO:0000313" key="2">
    <source>
        <dbReference type="Proteomes" id="UP000284842"/>
    </source>
</evidence>
<evidence type="ECO:0000313" key="1">
    <source>
        <dbReference type="EMBL" id="PPR03732.1"/>
    </source>
</evidence>
<dbReference type="AlphaFoldDB" id="A0A409YL32"/>
<protein>
    <submittedName>
        <fullName evidence="1">Uncharacterized protein</fullName>
    </submittedName>
</protein>
<proteinExistence type="predicted"/>
<dbReference type="InParanoid" id="A0A409YL32"/>
<dbReference type="Proteomes" id="UP000284842">
    <property type="component" value="Unassembled WGS sequence"/>
</dbReference>